<dbReference type="AlphaFoldDB" id="A0A5N5QQY0"/>
<dbReference type="Proteomes" id="UP000383932">
    <property type="component" value="Unassembled WGS sequence"/>
</dbReference>
<dbReference type="PRINTS" id="PR00081">
    <property type="entry name" value="GDHRDH"/>
</dbReference>
<gene>
    <name evidence="8" type="ORF">CTheo_3032</name>
</gene>
<dbReference type="InterPro" id="IPR002347">
    <property type="entry name" value="SDR_fam"/>
</dbReference>
<dbReference type="OrthoDB" id="2136131at2759"/>
<comment type="caution">
    <text evidence="8">The sequence shown here is derived from an EMBL/GenBank/DDBJ whole genome shotgun (WGS) entry which is preliminary data.</text>
</comment>
<evidence type="ECO:0000313" key="8">
    <source>
        <dbReference type="EMBL" id="KAB5593566.1"/>
    </source>
</evidence>
<dbReference type="Pfam" id="PF01048">
    <property type="entry name" value="PNP_UDP_1"/>
    <property type="match status" value="1"/>
</dbReference>
<dbReference type="EC" id="1.3.1.124" evidence="3"/>
<comment type="catalytic activity">
    <reaction evidence="4">
        <text>a (2E,4E)-dienoyl-CoA + NADPH + H(+) = a 4,5-saturated-(3E)-enoyl-CoA + NADP(+)</text>
        <dbReference type="Rhea" id="RHEA:45912"/>
        <dbReference type="ChEBI" id="CHEBI:15378"/>
        <dbReference type="ChEBI" id="CHEBI:57783"/>
        <dbReference type="ChEBI" id="CHEBI:58349"/>
        <dbReference type="ChEBI" id="CHEBI:85101"/>
        <dbReference type="ChEBI" id="CHEBI:85493"/>
        <dbReference type="EC" id="1.3.1.124"/>
    </reaction>
</comment>
<evidence type="ECO:0000256" key="5">
    <source>
        <dbReference type="ARBA" id="ARBA00048340"/>
    </source>
</evidence>
<evidence type="ECO:0000256" key="2">
    <source>
        <dbReference type="ARBA" id="ARBA00023002"/>
    </source>
</evidence>
<dbReference type="GO" id="GO:0009116">
    <property type="term" value="P:nucleoside metabolic process"/>
    <property type="evidence" value="ECO:0007669"/>
    <property type="project" value="InterPro"/>
</dbReference>
<dbReference type="Gene3D" id="3.40.50.1580">
    <property type="entry name" value="Nucleoside phosphorylase domain"/>
    <property type="match status" value="1"/>
</dbReference>
<evidence type="ECO:0000256" key="4">
    <source>
        <dbReference type="ARBA" id="ARBA00048009"/>
    </source>
</evidence>
<evidence type="ECO:0000256" key="1">
    <source>
        <dbReference type="ARBA" id="ARBA00022857"/>
    </source>
</evidence>
<feature type="domain" description="Nucleoside phosphorylase" evidence="7">
    <location>
        <begin position="397"/>
        <end position="612"/>
    </location>
</feature>
<keyword evidence="1" id="KW-0521">NADP</keyword>
<keyword evidence="9" id="KW-1185">Reference proteome</keyword>
<evidence type="ECO:0000313" key="9">
    <source>
        <dbReference type="Proteomes" id="UP000383932"/>
    </source>
</evidence>
<dbReference type="GO" id="GO:0009062">
    <property type="term" value="P:fatty acid catabolic process"/>
    <property type="evidence" value="ECO:0007669"/>
    <property type="project" value="InterPro"/>
</dbReference>
<protein>
    <recommendedName>
        <fullName evidence="3">2,4-dienoyl-CoA reductase [(3E)-enoyl-CoA-producing]</fullName>
        <ecNumber evidence="3">1.3.1.124</ecNumber>
    </recommendedName>
</protein>
<dbReference type="Pfam" id="PF13561">
    <property type="entry name" value="adh_short_C2"/>
    <property type="match status" value="1"/>
</dbReference>
<dbReference type="InterPro" id="IPR000845">
    <property type="entry name" value="Nucleoside_phosphorylase_d"/>
</dbReference>
<comment type="catalytic activity">
    <reaction evidence="5">
        <text>a (2E,4Z)-dienoyl-CoA + NADPH + H(+) = a 4,5-saturated-(3E)-enoyl-CoA + NADP(+)</text>
        <dbReference type="Rhea" id="RHEA:61892"/>
        <dbReference type="ChEBI" id="CHEBI:15378"/>
        <dbReference type="ChEBI" id="CHEBI:57783"/>
        <dbReference type="ChEBI" id="CHEBI:58349"/>
        <dbReference type="ChEBI" id="CHEBI:85099"/>
        <dbReference type="ChEBI" id="CHEBI:85493"/>
        <dbReference type="EC" id="1.3.1.124"/>
    </reaction>
</comment>
<dbReference type="PANTHER" id="PTHR43296">
    <property type="entry name" value="PEROXISOMAL 2,4-DIENOYL-COA REDUCTASE"/>
    <property type="match status" value="1"/>
</dbReference>
<dbReference type="GO" id="GO:0008670">
    <property type="term" value="F:2,4-dienoyl-CoA reductase (NADPH) activity"/>
    <property type="evidence" value="ECO:0007669"/>
    <property type="project" value="InterPro"/>
</dbReference>
<dbReference type="InterPro" id="IPR045017">
    <property type="entry name" value="DECR2-like"/>
</dbReference>
<sequence length="701" mass="75595">MSAEPIVPTTMVPTPSKVPFVTAYNPSTSTFKENIFNGKVLFCTGGGSGICRGMVEAMMKHGVNATIVGRNLDRLTTEANELSSLTGRKCIPAQADVRSPEQLRAAVDTTISQLGRIDFVICGAAGNFLAPIEGISEKGFRTVLEIDTLGTYHTVKATLPYVREQHGAYIMVSMTRHYRGMPWQAHVSAAKAGVDALSQVIAVEEGPRGVRSNVIAPGPITGTEGMDRLGAKISDKEKKAMGLLTEPDIPLQRMGRIGDVANAGVFLFSDSASWITGQVLAVDGGCLHIEGHSIPYPSGILDPSSVQHMIKPRLPTNGVTIPKASGSVCGTTCVFRSGPNINSAGNQLRPTTIIQTHPFPTLFLRLMKDLFLNANFPRTPTGRVYHLGLKHGEIANRIVTVGDPKRARTIASHFDKTPKPFELLSERRFLTITGRYHGVPVSVIAIGMGGPNMDFFVREARECLVGEMVIIRYGSCGGLADIPVGSLVIPDACVAITRNWDFDFTSEVNDPEKDKDAYLISKPVNADRELHAKLGQVIGEAANAINASSGNHPLVLSNAVNAAADSFYSSQGRQTSFPDHNTSLIARLLNEVPRLATLEMETFHLYHLAKAYPRPIPMVASGDKPESPGEQSLPNPTALRHGGIRASAVQMVFASRSTQGFIAPDHVQTLERWVGRACLDALTQFEISEELLHPVEGSVWA</sequence>
<dbReference type="EMBL" id="SSOP01000035">
    <property type="protein sequence ID" value="KAB5593566.1"/>
    <property type="molecule type" value="Genomic_DNA"/>
</dbReference>
<dbReference type="CDD" id="cd17769">
    <property type="entry name" value="NP_TgUP-like"/>
    <property type="match status" value="1"/>
</dbReference>
<dbReference type="Gene3D" id="3.40.50.720">
    <property type="entry name" value="NAD(P)-binding Rossmann-like Domain"/>
    <property type="match status" value="1"/>
</dbReference>
<dbReference type="InterPro" id="IPR036291">
    <property type="entry name" value="NAD(P)-bd_dom_sf"/>
</dbReference>
<keyword evidence="2" id="KW-0560">Oxidoreductase</keyword>
<dbReference type="SUPFAM" id="SSF53167">
    <property type="entry name" value="Purine and uridine phosphorylases"/>
    <property type="match status" value="1"/>
</dbReference>
<feature type="region of interest" description="Disordered" evidence="6">
    <location>
        <begin position="619"/>
        <end position="639"/>
    </location>
</feature>
<organism evidence="8 9">
    <name type="scientific">Ceratobasidium theobromae</name>
    <dbReference type="NCBI Taxonomy" id="1582974"/>
    <lineage>
        <taxon>Eukaryota</taxon>
        <taxon>Fungi</taxon>
        <taxon>Dikarya</taxon>
        <taxon>Basidiomycota</taxon>
        <taxon>Agaricomycotina</taxon>
        <taxon>Agaricomycetes</taxon>
        <taxon>Cantharellales</taxon>
        <taxon>Ceratobasidiaceae</taxon>
        <taxon>Ceratobasidium</taxon>
    </lineage>
</organism>
<dbReference type="InterPro" id="IPR035994">
    <property type="entry name" value="Nucleoside_phosphorylase_sf"/>
</dbReference>
<accession>A0A5N5QQY0</accession>
<dbReference type="GO" id="GO:0005777">
    <property type="term" value="C:peroxisome"/>
    <property type="evidence" value="ECO:0007669"/>
    <property type="project" value="TreeGrafter"/>
</dbReference>
<dbReference type="PANTHER" id="PTHR43296:SF2">
    <property type="entry name" value="PEROXISOMAL 2,4-DIENOYL-COA REDUCTASE [(3E)-ENOYL-COA-PRODUCING]"/>
    <property type="match status" value="1"/>
</dbReference>
<name>A0A5N5QQY0_9AGAM</name>
<evidence type="ECO:0000256" key="6">
    <source>
        <dbReference type="SAM" id="MobiDB-lite"/>
    </source>
</evidence>
<dbReference type="CDD" id="cd05369">
    <property type="entry name" value="TER_DECR_SDR_a"/>
    <property type="match status" value="1"/>
</dbReference>
<reference evidence="8 9" key="1">
    <citation type="journal article" date="2019" name="Fungal Biol. Biotechnol.">
        <title>Draft genome sequence of fastidious pathogen Ceratobasidium theobromae, which causes vascular-streak dieback in Theobroma cacao.</title>
        <authorList>
            <person name="Ali S.S."/>
            <person name="Asman A."/>
            <person name="Shao J."/>
            <person name="Firmansyah A.P."/>
            <person name="Susilo A.W."/>
            <person name="Rosmana A."/>
            <person name="McMahon P."/>
            <person name="Junaid M."/>
            <person name="Guest D."/>
            <person name="Kheng T.Y."/>
            <person name="Meinhardt L.W."/>
            <person name="Bailey B.A."/>
        </authorList>
    </citation>
    <scope>NUCLEOTIDE SEQUENCE [LARGE SCALE GENOMIC DNA]</scope>
    <source>
        <strain evidence="8 9">CT2</strain>
    </source>
</reference>
<evidence type="ECO:0000256" key="3">
    <source>
        <dbReference type="ARBA" id="ARBA00026117"/>
    </source>
</evidence>
<dbReference type="SUPFAM" id="SSF51735">
    <property type="entry name" value="NAD(P)-binding Rossmann-fold domains"/>
    <property type="match status" value="1"/>
</dbReference>
<evidence type="ECO:0000259" key="7">
    <source>
        <dbReference type="Pfam" id="PF01048"/>
    </source>
</evidence>
<proteinExistence type="predicted"/>